<organism evidence="11 12">
    <name type="scientific">Batillaria attramentaria</name>
    <dbReference type="NCBI Taxonomy" id="370345"/>
    <lineage>
        <taxon>Eukaryota</taxon>
        <taxon>Metazoa</taxon>
        <taxon>Spiralia</taxon>
        <taxon>Lophotrochozoa</taxon>
        <taxon>Mollusca</taxon>
        <taxon>Gastropoda</taxon>
        <taxon>Caenogastropoda</taxon>
        <taxon>Sorbeoconcha</taxon>
        <taxon>Cerithioidea</taxon>
        <taxon>Batillariidae</taxon>
        <taxon>Batillaria</taxon>
    </lineage>
</organism>
<dbReference type="Pfam" id="PF02765">
    <property type="entry name" value="POT1"/>
    <property type="match status" value="1"/>
</dbReference>
<evidence type="ECO:0000256" key="7">
    <source>
        <dbReference type="ARBA" id="ARBA00023125"/>
    </source>
</evidence>
<dbReference type="AlphaFoldDB" id="A0ABD0JMX1"/>
<name>A0ABD0JMX1_9CAEN</name>
<dbReference type="Gene3D" id="2.40.50.140">
    <property type="entry name" value="Nucleic acid-binding proteins"/>
    <property type="match status" value="3"/>
</dbReference>
<feature type="non-terminal residue" evidence="11">
    <location>
        <position position="1"/>
    </location>
</feature>
<feature type="region of interest" description="Disordered" evidence="9">
    <location>
        <begin position="308"/>
        <end position="416"/>
    </location>
</feature>
<evidence type="ECO:0000259" key="10">
    <source>
        <dbReference type="SMART" id="SM00976"/>
    </source>
</evidence>
<feature type="compositionally biased region" description="Polar residues" evidence="9">
    <location>
        <begin position="353"/>
        <end position="366"/>
    </location>
</feature>
<comment type="caution">
    <text evidence="11">The sequence shown here is derived from an EMBL/GenBank/DDBJ whole genome shotgun (WGS) entry which is preliminary data.</text>
</comment>
<protein>
    <recommendedName>
        <fullName evidence="4">Protection of telomeres protein 1</fullName>
    </recommendedName>
</protein>
<dbReference type="InterPro" id="IPR032042">
    <property type="entry name" value="POT1PC"/>
</dbReference>
<feature type="compositionally biased region" description="Polar residues" evidence="9">
    <location>
        <begin position="381"/>
        <end position="395"/>
    </location>
</feature>
<evidence type="ECO:0000313" key="12">
    <source>
        <dbReference type="Proteomes" id="UP001519460"/>
    </source>
</evidence>
<keyword evidence="7" id="KW-0238">DNA-binding</keyword>
<evidence type="ECO:0000256" key="3">
    <source>
        <dbReference type="ARBA" id="ARBA00008442"/>
    </source>
</evidence>
<dbReference type="EMBL" id="JACVVK020000387">
    <property type="protein sequence ID" value="KAK7476020.1"/>
    <property type="molecule type" value="Genomic_DNA"/>
</dbReference>
<dbReference type="Pfam" id="PF16686">
    <property type="entry name" value="POT1PC"/>
    <property type="match status" value="1"/>
</dbReference>
<evidence type="ECO:0000313" key="11">
    <source>
        <dbReference type="EMBL" id="KAK7476020.1"/>
    </source>
</evidence>
<dbReference type="CDD" id="cd04497">
    <property type="entry name" value="hPOT1_OB1_like"/>
    <property type="match status" value="1"/>
</dbReference>
<accession>A0ABD0JMX1</accession>
<gene>
    <name evidence="11" type="ORF">BaRGS_00032727</name>
</gene>
<dbReference type="InterPro" id="IPR011564">
    <property type="entry name" value="Telomer_end-bd_POT1/Cdc13"/>
</dbReference>
<dbReference type="InterPro" id="IPR012340">
    <property type="entry name" value="NA-bd_OB-fold"/>
</dbReference>
<evidence type="ECO:0000256" key="8">
    <source>
        <dbReference type="ARBA" id="ARBA00023242"/>
    </source>
</evidence>
<keyword evidence="8" id="KW-0539">Nucleus</keyword>
<evidence type="ECO:0000256" key="4">
    <source>
        <dbReference type="ARBA" id="ARBA00015253"/>
    </source>
</evidence>
<evidence type="ECO:0000256" key="6">
    <source>
        <dbReference type="ARBA" id="ARBA00022895"/>
    </source>
</evidence>
<sequence>SQFQDMAGAKQTNYQYVKLHEAKSGGSAKSYNVFGVVTFSKVPKKTQGTDYCMTVSITDESLPPGEKIVCMLFYRTLDSFPVVSVGDVVRFHRLVVEDFHGEPKGKPGYGFSWLVVGNDVEKPWASSQRFTYTDDNKKRVKELKEWAESRGLVRNSSQATIASLTPRSYCDLYCQVIGTCVEEEDVCFVARVWDGTRPLHPTVNTLNRLEHVDTELDRVTSEMSVDIWLYDDHFQICRRIKPGQFVKLCNLHAVVHKESAAENPDGDVAFPTLELTIHRGTSYGRGVVLVDAESPEVTALKQRIASMPVSSTAVGPSAVVHQHRSEPNLAPTQVERVDLTEPQPGCSHEKTPGQHSPSNCSGNSSELGGGPLPHSEDEQRNVQPNVVSGSKNNLLATGGGDGTVSQPSSAEECHQHISRTPLSQVLSHSVPYKFRVLANVVDFHPNVDDASQFVQFVCPKCCQFKLASFLGGRFANWNPEQEPHSSDTNICQQCSTDEDPVPLEPTYMLRLILQDSSGHLVANLWRKEAVTFFRGIRAEDLLKEKGIFSDIMFTLRSLCLSCGSLAASPPPKLDCCLHSYNAQSGVNFHIFDTELV</sequence>
<dbReference type="PANTHER" id="PTHR14513">
    <property type="entry name" value="PROTECTION OF TELOMERES 1"/>
    <property type="match status" value="1"/>
</dbReference>
<dbReference type="Proteomes" id="UP001519460">
    <property type="component" value="Unassembled WGS sequence"/>
</dbReference>
<comment type="similarity">
    <text evidence="3">Belongs to the telombin family.</text>
</comment>
<dbReference type="GO" id="GO:0005634">
    <property type="term" value="C:nucleus"/>
    <property type="evidence" value="ECO:0007669"/>
    <property type="project" value="UniProtKB-SubCell"/>
</dbReference>
<evidence type="ECO:0000256" key="9">
    <source>
        <dbReference type="SAM" id="MobiDB-lite"/>
    </source>
</evidence>
<comment type="subcellular location">
    <subcellularLocation>
        <location evidence="2">Chromosome</location>
        <location evidence="2">Telomere</location>
    </subcellularLocation>
    <subcellularLocation>
        <location evidence="1">Nucleus</location>
    </subcellularLocation>
</comment>
<dbReference type="PANTHER" id="PTHR14513:SF0">
    <property type="entry name" value="PROTECTION OF TELOMERES PROTEIN 1"/>
    <property type="match status" value="1"/>
</dbReference>
<keyword evidence="5" id="KW-0158">Chromosome</keyword>
<dbReference type="SUPFAM" id="SSF50249">
    <property type="entry name" value="Nucleic acid-binding proteins"/>
    <property type="match status" value="2"/>
</dbReference>
<dbReference type="GO" id="GO:0000781">
    <property type="term" value="C:chromosome, telomeric region"/>
    <property type="evidence" value="ECO:0007669"/>
    <property type="project" value="UniProtKB-SubCell"/>
</dbReference>
<dbReference type="InterPro" id="IPR028389">
    <property type="entry name" value="POT1"/>
</dbReference>
<keyword evidence="6" id="KW-0779">Telomere</keyword>
<evidence type="ECO:0000256" key="2">
    <source>
        <dbReference type="ARBA" id="ARBA00004574"/>
    </source>
</evidence>
<keyword evidence="12" id="KW-1185">Reference proteome</keyword>
<feature type="domain" description="Telomeric single stranded DNA binding POT1/Cdc13" evidence="10">
    <location>
        <begin position="16"/>
        <end position="148"/>
    </location>
</feature>
<evidence type="ECO:0000256" key="1">
    <source>
        <dbReference type="ARBA" id="ARBA00004123"/>
    </source>
</evidence>
<dbReference type="GO" id="GO:0003677">
    <property type="term" value="F:DNA binding"/>
    <property type="evidence" value="ECO:0007669"/>
    <property type="project" value="UniProtKB-KW"/>
</dbReference>
<dbReference type="SMART" id="SM00976">
    <property type="entry name" value="Telo_bind"/>
    <property type="match status" value="1"/>
</dbReference>
<reference evidence="11 12" key="1">
    <citation type="journal article" date="2023" name="Sci. Data">
        <title>Genome assembly of the Korean intertidal mud-creeper Batillaria attramentaria.</title>
        <authorList>
            <person name="Patra A.K."/>
            <person name="Ho P.T."/>
            <person name="Jun S."/>
            <person name="Lee S.J."/>
            <person name="Kim Y."/>
            <person name="Won Y.J."/>
        </authorList>
    </citation>
    <scope>NUCLEOTIDE SEQUENCE [LARGE SCALE GENOMIC DNA]</scope>
    <source>
        <strain evidence="11">Wonlab-2016</strain>
    </source>
</reference>
<proteinExistence type="inferred from homology"/>
<evidence type="ECO:0000256" key="5">
    <source>
        <dbReference type="ARBA" id="ARBA00022454"/>
    </source>
</evidence>